<dbReference type="AlphaFoldDB" id="A0A0V1D811"/>
<evidence type="ECO:0000313" key="2">
    <source>
        <dbReference type="Proteomes" id="UP000054653"/>
    </source>
</evidence>
<evidence type="ECO:0000313" key="1">
    <source>
        <dbReference type="EMBL" id="KRY57155.1"/>
    </source>
</evidence>
<dbReference type="EMBL" id="JYDI01000035">
    <property type="protein sequence ID" value="KRY57155.1"/>
    <property type="molecule type" value="Genomic_DNA"/>
</dbReference>
<comment type="caution">
    <text evidence="1">The sequence shown here is derived from an EMBL/GenBank/DDBJ whole genome shotgun (WGS) entry which is preliminary data.</text>
</comment>
<organism evidence="1 2">
    <name type="scientific">Trichinella britovi</name>
    <name type="common">Parasitic roundworm</name>
    <dbReference type="NCBI Taxonomy" id="45882"/>
    <lineage>
        <taxon>Eukaryota</taxon>
        <taxon>Metazoa</taxon>
        <taxon>Ecdysozoa</taxon>
        <taxon>Nematoda</taxon>
        <taxon>Enoplea</taxon>
        <taxon>Dorylaimia</taxon>
        <taxon>Trichinellida</taxon>
        <taxon>Trichinellidae</taxon>
        <taxon>Trichinella</taxon>
    </lineage>
</organism>
<dbReference type="Proteomes" id="UP000054653">
    <property type="component" value="Unassembled WGS sequence"/>
</dbReference>
<dbReference type="STRING" id="45882.A0A0V1D811"/>
<accession>A0A0V1D811</accession>
<proteinExistence type="predicted"/>
<gene>
    <name evidence="1" type="ORF">T03_10420</name>
</gene>
<reference evidence="1 2" key="1">
    <citation type="submission" date="2015-01" db="EMBL/GenBank/DDBJ databases">
        <title>Evolution of Trichinella species and genotypes.</title>
        <authorList>
            <person name="Korhonen P.K."/>
            <person name="Edoardo P."/>
            <person name="Giuseppe L.R."/>
            <person name="Gasser R.B."/>
        </authorList>
    </citation>
    <scope>NUCLEOTIDE SEQUENCE [LARGE SCALE GENOMIC DNA]</scope>
    <source>
        <strain evidence="1">ISS120</strain>
    </source>
</reference>
<sequence>LKICQPLKPANQTIRVNKRNSCHAFQRARPHRQPMIKPNSSSTVCFSLVPLLESENLFHSQLTRCVLEPTKAMLMAGTDQFCSI</sequence>
<name>A0A0V1D811_TRIBR</name>
<feature type="non-terminal residue" evidence="1">
    <location>
        <position position="1"/>
    </location>
</feature>
<feature type="non-terminal residue" evidence="1">
    <location>
        <position position="84"/>
    </location>
</feature>
<keyword evidence="2" id="KW-1185">Reference proteome</keyword>
<protein>
    <submittedName>
        <fullName evidence="1">Uncharacterized protein</fullName>
    </submittedName>
</protein>